<organism evidence="2 3">
    <name type="scientific">Ktedonobacter racemifer DSM 44963</name>
    <dbReference type="NCBI Taxonomy" id="485913"/>
    <lineage>
        <taxon>Bacteria</taxon>
        <taxon>Bacillati</taxon>
        <taxon>Chloroflexota</taxon>
        <taxon>Ktedonobacteria</taxon>
        <taxon>Ktedonobacterales</taxon>
        <taxon>Ktedonobacteraceae</taxon>
        <taxon>Ktedonobacter</taxon>
    </lineage>
</organism>
<protein>
    <submittedName>
        <fullName evidence="2">Uncharacterized protein</fullName>
    </submittedName>
</protein>
<gene>
    <name evidence="2" type="ORF">Krac_8772</name>
</gene>
<name>D6TP84_KTERA</name>
<dbReference type="Proteomes" id="UP000004508">
    <property type="component" value="Unassembled WGS sequence"/>
</dbReference>
<proteinExistence type="predicted"/>
<accession>D6TP84</accession>
<comment type="caution">
    <text evidence="2">The sequence shown here is derived from an EMBL/GenBank/DDBJ whole genome shotgun (WGS) entry which is preliminary data.</text>
</comment>
<dbReference type="AlphaFoldDB" id="D6TP84"/>
<feature type="transmembrane region" description="Helical" evidence="1">
    <location>
        <begin position="159"/>
        <end position="177"/>
    </location>
</feature>
<evidence type="ECO:0000313" key="3">
    <source>
        <dbReference type="Proteomes" id="UP000004508"/>
    </source>
</evidence>
<dbReference type="EMBL" id="ADVG01000002">
    <property type="protein sequence ID" value="EFH87440.1"/>
    <property type="molecule type" value="Genomic_DNA"/>
</dbReference>
<keyword evidence="1" id="KW-0812">Transmembrane</keyword>
<keyword evidence="1" id="KW-1133">Transmembrane helix</keyword>
<feature type="transmembrane region" description="Helical" evidence="1">
    <location>
        <begin position="136"/>
        <end position="153"/>
    </location>
</feature>
<dbReference type="InParanoid" id="D6TP84"/>
<keyword evidence="1" id="KW-0472">Membrane</keyword>
<evidence type="ECO:0000313" key="2">
    <source>
        <dbReference type="EMBL" id="EFH87440.1"/>
    </source>
</evidence>
<reference evidence="2 3" key="1">
    <citation type="journal article" date="2011" name="Stand. Genomic Sci.">
        <title>Non-contiguous finished genome sequence and contextual data of the filamentous soil bacterium Ktedonobacter racemifer type strain (SOSP1-21).</title>
        <authorList>
            <person name="Chang Y.J."/>
            <person name="Land M."/>
            <person name="Hauser L."/>
            <person name="Chertkov O."/>
            <person name="Del Rio T.G."/>
            <person name="Nolan M."/>
            <person name="Copeland A."/>
            <person name="Tice H."/>
            <person name="Cheng J.F."/>
            <person name="Lucas S."/>
            <person name="Han C."/>
            <person name="Goodwin L."/>
            <person name="Pitluck S."/>
            <person name="Ivanova N."/>
            <person name="Ovchinikova G."/>
            <person name="Pati A."/>
            <person name="Chen A."/>
            <person name="Palaniappan K."/>
            <person name="Mavromatis K."/>
            <person name="Liolios K."/>
            <person name="Brettin T."/>
            <person name="Fiebig A."/>
            <person name="Rohde M."/>
            <person name="Abt B."/>
            <person name="Goker M."/>
            <person name="Detter J.C."/>
            <person name="Woyke T."/>
            <person name="Bristow J."/>
            <person name="Eisen J.A."/>
            <person name="Markowitz V."/>
            <person name="Hugenholtz P."/>
            <person name="Kyrpides N.C."/>
            <person name="Klenk H.P."/>
            <person name="Lapidus A."/>
        </authorList>
    </citation>
    <scope>NUCLEOTIDE SEQUENCE [LARGE SCALE GENOMIC DNA]</scope>
    <source>
        <strain evidence="3">DSM 44963</strain>
    </source>
</reference>
<sequence>MNTYVEQPEAVAGKTRRVVGRVAYISAGLWIVRLLAFFVPALRDASPSGAPLLSELFCVLGIATHMTLLPVVDALPGPRWGKAAGYGWIAIDMATEIMQLNGVPHATYIALKYGGHISAAVWFATASWRQKGTMRVVGLLLALVLGGYSFVAPFDPTHFIGLLPSLVLIPTWIILAGREITRERRVKADVAVE</sequence>
<feature type="transmembrane region" description="Helical" evidence="1">
    <location>
        <begin position="22"/>
        <end position="40"/>
    </location>
</feature>
<evidence type="ECO:0000256" key="1">
    <source>
        <dbReference type="SAM" id="Phobius"/>
    </source>
</evidence>
<dbReference type="eggNOG" id="ENOG5033GMA">
    <property type="taxonomic scope" value="Bacteria"/>
</dbReference>
<keyword evidence="3" id="KW-1185">Reference proteome</keyword>